<gene>
    <name evidence="3" type="ORF">OVA965_LOCUS36388</name>
    <name evidence="4" type="ORF">TMI583_LOCUS37396</name>
</gene>
<proteinExistence type="predicted"/>
<evidence type="ECO:0000313" key="5">
    <source>
        <dbReference type="Proteomes" id="UP000677228"/>
    </source>
</evidence>
<dbReference type="Gene3D" id="3.60.10.10">
    <property type="entry name" value="Endonuclease/exonuclease/phosphatase"/>
    <property type="match status" value="1"/>
</dbReference>
<evidence type="ECO:0000259" key="2">
    <source>
        <dbReference type="SMART" id="SM00343"/>
    </source>
</evidence>
<dbReference type="Pfam" id="PF03372">
    <property type="entry name" value="Exo_endo_phos"/>
    <property type="match status" value="1"/>
</dbReference>
<organism evidence="3 5">
    <name type="scientific">Didymodactylos carnosus</name>
    <dbReference type="NCBI Taxonomy" id="1234261"/>
    <lineage>
        <taxon>Eukaryota</taxon>
        <taxon>Metazoa</taxon>
        <taxon>Spiralia</taxon>
        <taxon>Gnathifera</taxon>
        <taxon>Rotifera</taxon>
        <taxon>Eurotatoria</taxon>
        <taxon>Bdelloidea</taxon>
        <taxon>Philodinida</taxon>
        <taxon>Philodinidae</taxon>
        <taxon>Didymodactylos</taxon>
    </lineage>
</organism>
<dbReference type="SUPFAM" id="SSF57756">
    <property type="entry name" value="Retrovirus zinc finger-like domains"/>
    <property type="match status" value="1"/>
</dbReference>
<feature type="compositionally biased region" description="Polar residues" evidence="1">
    <location>
        <begin position="383"/>
        <end position="414"/>
    </location>
</feature>
<dbReference type="InterPro" id="IPR036691">
    <property type="entry name" value="Endo/exonu/phosph_ase_sf"/>
</dbReference>
<dbReference type="InterPro" id="IPR005135">
    <property type="entry name" value="Endo/exonuclease/phosphatase"/>
</dbReference>
<dbReference type="SUPFAM" id="SSF56219">
    <property type="entry name" value="DNase I-like"/>
    <property type="match status" value="1"/>
</dbReference>
<protein>
    <recommendedName>
        <fullName evidence="2">CCHC-type domain-containing protein</fullName>
    </recommendedName>
</protein>
<dbReference type="InterPro" id="IPR036875">
    <property type="entry name" value="Znf_CCHC_sf"/>
</dbReference>
<dbReference type="Proteomes" id="UP000682733">
    <property type="component" value="Unassembled WGS sequence"/>
</dbReference>
<feature type="domain" description="CCHC-type" evidence="2">
    <location>
        <begin position="230"/>
        <end position="245"/>
    </location>
</feature>
<dbReference type="InterPro" id="IPR001878">
    <property type="entry name" value="Znf_CCHC"/>
</dbReference>
<dbReference type="SMART" id="SM00343">
    <property type="entry name" value="ZnF_C2HC"/>
    <property type="match status" value="3"/>
</dbReference>
<dbReference type="GO" id="GO:0003676">
    <property type="term" value="F:nucleic acid binding"/>
    <property type="evidence" value="ECO:0007669"/>
    <property type="project" value="InterPro"/>
</dbReference>
<accession>A0A8S2FJV4</accession>
<dbReference type="EMBL" id="CAJNOK010032862">
    <property type="protein sequence ID" value="CAF1488580.1"/>
    <property type="molecule type" value="Genomic_DNA"/>
</dbReference>
<feature type="domain" description="CCHC-type" evidence="2">
    <location>
        <begin position="252"/>
        <end position="269"/>
    </location>
</feature>
<dbReference type="Proteomes" id="UP000677228">
    <property type="component" value="Unassembled WGS sequence"/>
</dbReference>
<evidence type="ECO:0000313" key="3">
    <source>
        <dbReference type="EMBL" id="CAF1488580.1"/>
    </source>
</evidence>
<feature type="non-terminal residue" evidence="3">
    <location>
        <position position="1"/>
    </location>
</feature>
<dbReference type="AlphaFoldDB" id="A0A8S2FJV4"/>
<feature type="domain" description="CCHC-type" evidence="2">
    <location>
        <begin position="209"/>
        <end position="225"/>
    </location>
</feature>
<feature type="compositionally biased region" description="Polar residues" evidence="1">
    <location>
        <begin position="355"/>
        <end position="364"/>
    </location>
</feature>
<dbReference type="EMBL" id="CAJOBA010054810">
    <property type="protein sequence ID" value="CAF4277988.1"/>
    <property type="molecule type" value="Genomic_DNA"/>
</dbReference>
<dbReference type="GO" id="GO:0008270">
    <property type="term" value="F:zinc ion binding"/>
    <property type="evidence" value="ECO:0007669"/>
    <property type="project" value="InterPro"/>
</dbReference>
<evidence type="ECO:0000256" key="1">
    <source>
        <dbReference type="SAM" id="MobiDB-lite"/>
    </source>
</evidence>
<dbReference type="GO" id="GO:0003824">
    <property type="term" value="F:catalytic activity"/>
    <property type="evidence" value="ECO:0007669"/>
    <property type="project" value="InterPro"/>
</dbReference>
<feature type="region of interest" description="Disordered" evidence="1">
    <location>
        <begin position="1"/>
        <end position="25"/>
    </location>
</feature>
<evidence type="ECO:0000313" key="4">
    <source>
        <dbReference type="EMBL" id="CAF4277988.1"/>
    </source>
</evidence>
<name>A0A8S2FJV4_9BILA</name>
<sequence>MDVDTPSGVNAAKTRHRRGRKQQQNTFTTTTSFYQTKKTFIIAPLLLIAPEFTSRMQLNKFLTTKMPTIKLANIQANRNKSYTLHPLNIESFNRLLTKFPKNECTDPQNVNISIPKSIEKIQQIDKEAIIKHVDMEITDAEMIDALKAGGFNVIKVERFKNFTKTGPGTTVKAVFSDSENQNNFVKVGLQIGNLHYPAECCKHKTKPLQCEICLKYGHLKKFCKTPTEFVCAKCGEGHITADCDKLPTFQPICHNCKGAHLATSNDCPTYQVNELKLKQNVHKYSSQQTPSHQHQPSSSWLNDTVNFPYLNGTSKHPCHEHETNAFEKISQLLITTMEKRFQQLVKQLKKEIRSTNKQQQQQTAEEFPSASEEYVLDDDDPSLSATLKANNDSSATAPSTQISTSTTPFKTMISSSSTELPSDLIDNLLNSNPLPKNMNIAHINVTSAKKHRDELIARFQDFDIISLNETNLNTTQPYSLPQFTCHRNDRAVKTGGGVALATRENIKCYEVMNKTVNDNEIVAVQIEMITGVLLLVASLYVPPTAKLDLDLFDELYNINEHCLIMGDINAASKELGSKKTNSK</sequence>
<comment type="caution">
    <text evidence="3">The sequence shown here is derived from an EMBL/GenBank/DDBJ whole genome shotgun (WGS) entry which is preliminary data.</text>
</comment>
<feature type="region of interest" description="Disordered" evidence="1">
    <location>
        <begin position="354"/>
        <end position="414"/>
    </location>
</feature>
<dbReference type="Gene3D" id="4.10.60.10">
    <property type="entry name" value="Zinc finger, CCHC-type"/>
    <property type="match status" value="1"/>
</dbReference>
<reference evidence="3" key="1">
    <citation type="submission" date="2021-02" db="EMBL/GenBank/DDBJ databases">
        <authorList>
            <person name="Nowell W R."/>
        </authorList>
    </citation>
    <scope>NUCLEOTIDE SEQUENCE</scope>
</reference>